<feature type="domain" description="Periplasmic binding protein" evidence="4">
    <location>
        <begin position="9"/>
        <end position="245"/>
    </location>
</feature>
<evidence type="ECO:0000313" key="5">
    <source>
        <dbReference type="EMBL" id="MBB5330307.1"/>
    </source>
</evidence>
<comment type="caution">
    <text evidence="5">The sequence shown here is derived from an EMBL/GenBank/DDBJ whole genome shotgun (WGS) entry which is preliminary data.</text>
</comment>
<evidence type="ECO:0000259" key="4">
    <source>
        <dbReference type="Pfam" id="PF13407"/>
    </source>
</evidence>
<reference evidence="5 6" key="1">
    <citation type="submission" date="2020-08" db="EMBL/GenBank/DDBJ databases">
        <title>Genomic Encyclopedia of Type Strains, Phase IV (KMG-V): Genome sequencing to study the core and pangenomes of soil and plant-associated prokaryotes.</title>
        <authorList>
            <person name="Whitman W."/>
        </authorList>
    </citation>
    <scope>NUCLEOTIDE SEQUENCE [LARGE SCALE GENOMIC DNA]</scope>
    <source>
        <strain evidence="5 6">X5P2</strain>
    </source>
</reference>
<dbReference type="GO" id="GO:0030246">
    <property type="term" value="F:carbohydrate binding"/>
    <property type="evidence" value="ECO:0007669"/>
    <property type="project" value="UniProtKB-ARBA"/>
</dbReference>
<dbReference type="InterPro" id="IPR028082">
    <property type="entry name" value="Peripla_BP_I"/>
</dbReference>
<organism evidence="5 6">
    <name type="scientific">Tunturiibacter gelidiferens</name>
    <dbReference type="NCBI Taxonomy" id="3069689"/>
    <lineage>
        <taxon>Bacteria</taxon>
        <taxon>Pseudomonadati</taxon>
        <taxon>Acidobacteriota</taxon>
        <taxon>Terriglobia</taxon>
        <taxon>Terriglobales</taxon>
        <taxon>Acidobacteriaceae</taxon>
        <taxon>Tunturiibacter</taxon>
    </lineage>
</organism>
<comment type="similarity">
    <text evidence="2">Belongs to the bacterial solute-binding protein 2 family.</text>
</comment>
<gene>
    <name evidence="5" type="ORF">HDF14_003940</name>
</gene>
<protein>
    <submittedName>
        <fullName evidence="5">Ribose transport system substrate-binding protein</fullName>
    </submittedName>
</protein>
<dbReference type="Pfam" id="PF13407">
    <property type="entry name" value="Peripla_BP_4"/>
    <property type="match status" value="1"/>
</dbReference>
<evidence type="ECO:0000313" key="6">
    <source>
        <dbReference type="Proteomes" id="UP000535182"/>
    </source>
</evidence>
<dbReference type="InterPro" id="IPR025997">
    <property type="entry name" value="SBP_2_dom"/>
</dbReference>
<dbReference type="EMBL" id="JACHEB010000009">
    <property type="protein sequence ID" value="MBB5330307.1"/>
    <property type="molecule type" value="Genomic_DNA"/>
</dbReference>
<dbReference type="PANTHER" id="PTHR46847:SF1">
    <property type="entry name" value="D-ALLOSE-BINDING PERIPLASMIC PROTEIN-RELATED"/>
    <property type="match status" value="1"/>
</dbReference>
<keyword evidence="3" id="KW-0732">Signal</keyword>
<dbReference type="SUPFAM" id="SSF53822">
    <property type="entry name" value="Periplasmic binding protein-like I"/>
    <property type="match status" value="1"/>
</dbReference>
<evidence type="ECO:0000256" key="3">
    <source>
        <dbReference type="ARBA" id="ARBA00022729"/>
    </source>
</evidence>
<comment type="subcellular location">
    <subcellularLocation>
        <location evidence="1">Cell envelope</location>
    </subcellularLocation>
</comment>
<dbReference type="GO" id="GO:0030313">
    <property type="term" value="C:cell envelope"/>
    <property type="evidence" value="ECO:0007669"/>
    <property type="project" value="UniProtKB-SubCell"/>
</dbReference>
<evidence type="ECO:0000256" key="1">
    <source>
        <dbReference type="ARBA" id="ARBA00004196"/>
    </source>
</evidence>
<dbReference type="PANTHER" id="PTHR46847">
    <property type="entry name" value="D-ALLOSE-BINDING PERIPLASMIC PROTEIN-RELATED"/>
    <property type="match status" value="1"/>
</dbReference>
<dbReference type="AlphaFoldDB" id="A0A9X0U6X4"/>
<name>A0A9X0U6X4_9BACT</name>
<accession>A0A9X0U6X4</accession>
<keyword evidence="6" id="KW-1185">Reference proteome</keyword>
<evidence type="ECO:0000256" key="2">
    <source>
        <dbReference type="ARBA" id="ARBA00007639"/>
    </source>
</evidence>
<sequence>MLWEPEHGGAEAAGRKDDLWVYWNAPTREDDTAAQIALVERVTHGNYQGLVLAPDQALALMTPVRRAVERGVCTVIVGSPLSIPASDRLSYILNDDEEGGRMAARRVALLLHGKGSVGVIGINPNISGIMIRARSFESYLAENYPDIHIVEKRMGSFNVPHEQQVAEEMLRSNENLDVIVALMWPSVRGAISTIENEPGKLSTKVIGFDPDALPFEANSLDSVIVQNTREMGYQAVDMIAARLHGTPMPPLVKLGPVLVTRENVNSKEVGNLTSMDWSKSP</sequence>
<proteinExistence type="inferred from homology"/>
<dbReference type="Proteomes" id="UP000535182">
    <property type="component" value="Unassembled WGS sequence"/>
</dbReference>
<dbReference type="Gene3D" id="3.40.50.2300">
    <property type="match status" value="2"/>
</dbReference>